<dbReference type="EMBL" id="CP015093">
    <property type="protein sequence ID" value="APZ51705.1"/>
    <property type="molecule type" value="Genomic_DNA"/>
</dbReference>
<keyword evidence="3" id="KW-0813">Transport</keyword>
<feature type="region of interest" description="Disordered" evidence="10">
    <location>
        <begin position="54"/>
        <end position="265"/>
    </location>
</feature>
<feature type="signal peptide" evidence="11">
    <location>
        <begin position="1"/>
        <end position="24"/>
    </location>
</feature>
<dbReference type="Proteomes" id="UP000187059">
    <property type="component" value="Chromosome"/>
</dbReference>
<protein>
    <submittedName>
        <fullName evidence="13">Outer membrane transport energization protein TonB</fullName>
    </submittedName>
</protein>
<proteinExistence type="inferred from homology"/>
<evidence type="ECO:0000256" key="8">
    <source>
        <dbReference type="ARBA" id="ARBA00022989"/>
    </source>
</evidence>
<feature type="domain" description="TonB C-terminal" evidence="12">
    <location>
        <begin position="246"/>
        <end position="332"/>
    </location>
</feature>
<evidence type="ECO:0000256" key="4">
    <source>
        <dbReference type="ARBA" id="ARBA00022475"/>
    </source>
</evidence>
<feature type="compositionally biased region" description="Basic residues" evidence="10">
    <location>
        <begin position="256"/>
        <end position="265"/>
    </location>
</feature>
<feature type="compositionally biased region" description="Low complexity" evidence="10">
    <location>
        <begin position="96"/>
        <end position="108"/>
    </location>
</feature>
<gene>
    <name evidence="13" type="ORF">Ga0080574_TMP1371</name>
</gene>
<evidence type="ECO:0000256" key="5">
    <source>
        <dbReference type="ARBA" id="ARBA00022519"/>
    </source>
</evidence>
<comment type="similarity">
    <text evidence="2">Belongs to the TonB family.</text>
</comment>
<dbReference type="STRING" id="1250539.Ga0080574_TMP1371"/>
<dbReference type="GO" id="GO:0015031">
    <property type="term" value="P:protein transport"/>
    <property type="evidence" value="ECO:0007669"/>
    <property type="project" value="UniProtKB-KW"/>
</dbReference>
<keyword evidence="5" id="KW-0997">Cell inner membrane</keyword>
<keyword evidence="4" id="KW-1003">Cell membrane</keyword>
<name>A0A1P8UQN1_9RHOB</name>
<feature type="compositionally biased region" description="Basic and acidic residues" evidence="10">
    <location>
        <begin position="172"/>
        <end position="184"/>
    </location>
</feature>
<sequence precursor="true">MIAKSRVLKGVALLLACSAHGALALALLPGSEAIEIEGSDGAAEARLGSSFADMAAGTISATPPEEPTEAEPVEEAALTPEPPTETEPAPTPPEAEAPAPAESEQASPSPAPQAEPVPDTAVADPVPTAPAPDAVAALPAETPEQTESEAPAERIEAEDDTPPNAMASSLRPMERPETLRKPEPAPKPAAKPKPKTQTARKQPERKPQAAPQGNADRNAKAGQEAGKETARATRSGSGGKTKQSGNAAASNYPGKVMRKLSRVPRPRLNARGATVVAFRISGSGGLAGVSVARSSGSSALDSAALRVVQRAAPFPAPPAGAQRSFSIQIKGR</sequence>
<keyword evidence="8" id="KW-1133">Transmembrane helix</keyword>
<dbReference type="GO" id="GO:0098797">
    <property type="term" value="C:plasma membrane protein complex"/>
    <property type="evidence" value="ECO:0007669"/>
    <property type="project" value="TreeGrafter"/>
</dbReference>
<dbReference type="PANTHER" id="PTHR33446">
    <property type="entry name" value="PROTEIN TONB-RELATED"/>
    <property type="match status" value="1"/>
</dbReference>
<dbReference type="NCBIfam" id="TIGR01352">
    <property type="entry name" value="tonB_Cterm"/>
    <property type="match status" value="1"/>
</dbReference>
<feature type="compositionally biased region" description="Low complexity" evidence="10">
    <location>
        <begin position="116"/>
        <end position="142"/>
    </location>
</feature>
<dbReference type="Pfam" id="PF13103">
    <property type="entry name" value="TonB_2"/>
    <property type="match status" value="1"/>
</dbReference>
<keyword evidence="6" id="KW-0812">Transmembrane</keyword>
<comment type="subcellular location">
    <subcellularLocation>
        <location evidence="1">Cell inner membrane</location>
        <topology evidence="1">Single-pass membrane protein</topology>
        <orientation evidence="1">Periplasmic side</orientation>
    </subcellularLocation>
</comment>
<reference evidence="13 14" key="1">
    <citation type="submission" date="2016-04" db="EMBL/GenBank/DDBJ databases">
        <title>Deep-sea bacteria in the southern Pacific.</title>
        <authorList>
            <person name="Tang K."/>
        </authorList>
    </citation>
    <scope>NUCLEOTIDE SEQUENCE [LARGE SCALE GENOMIC DNA]</scope>
    <source>
        <strain evidence="13 14">JLT2014</strain>
    </source>
</reference>
<evidence type="ECO:0000256" key="9">
    <source>
        <dbReference type="ARBA" id="ARBA00023136"/>
    </source>
</evidence>
<keyword evidence="14" id="KW-1185">Reference proteome</keyword>
<keyword evidence="7" id="KW-0653">Protein transport</keyword>
<dbReference type="PROSITE" id="PS52015">
    <property type="entry name" value="TONB_CTD"/>
    <property type="match status" value="1"/>
</dbReference>
<evidence type="ECO:0000313" key="13">
    <source>
        <dbReference type="EMBL" id="APZ51705.1"/>
    </source>
</evidence>
<dbReference type="OrthoDB" id="7930032at2"/>
<evidence type="ECO:0000256" key="3">
    <source>
        <dbReference type="ARBA" id="ARBA00022448"/>
    </source>
</evidence>
<evidence type="ECO:0000256" key="6">
    <source>
        <dbReference type="ARBA" id="ARBA00022692"/>
    </source>
</evidence>
<dbReference type="SUPFAM" id="SSF74653">
    <property type="entry name" value="TolA/TonB C-terminal domain"/>
    <property type="match status" value="1"/>
</dbReference>
<dbReference type="InterPro" id="IPR051045">
    <property type="entry name" value="TonB-dependent_transducer"/>
</dbReference>
<dbReference type="GO" id="GO:0031992">
    <property type="term" value="F:energy transducer activity"/>
    <property type="evidence" value="ECO:0007669"/>
    <property type="project" value="TreeGrafter"/>
</dbReference>
<dbReference type="PANTHER" id="PTHR33446:SF2">
    <property type="entry name" value="PROTEIN TONB"/>
    <property type="match status" value="1"/>
</dbReference>
<keyword evidence="11" id="KW-0732">Signal</keyword>
<dbReference type="AlphaFoldDB" id="A0A1P8UQN1"/>
<dbReference type="RefSeq" id="WP_076696435.1">
    <property type="nucleotide sequence ID" value="NZ_CP015093.1"/>
</dbReference>
<evidence type="ECO:0000256" key="10">
    <source>
        <dbReference type="SAM" id="MobiDB-lite"/>
    </source>
</evidence>
<evidence type="ECO:0000256" key="7">
    <source>
        <dbReference type="ARBA" id="ARBA00022927"/>
    </source>
</evidence>
<keyword evidence="9" id="KW-0472">Membrane</keyword>
<dbReference type="InterPro" id="IPR006260">
    <property type="entry name" value="TonB/TolA_C"/>
</dbReference>
<dbReference type="InterPro" id="IPR037682">
    <property type="entry name" value="TonB_C"/>
</dbReference>
<evidence type="ECO:0000256" key="2">
    <source>
        <dbReference type="ARBA" id="ARBA00006555"/>
    </source>
</evidence>
<dbReference type="Gene3D" id="3.30.1150.10">
    <property type="match status" value="1"/>
</dbReference>
<evidence type="ECO:0000313" key="14">
    <source>
        <dbReference type="Proteomes" id="UP000187059"/>
    </source>
</evidence>
<feature type="compositionally biased region" description="Pro residues" evidence="10">
    <location>
        <begin position="80"/>
        <end position="95"/>
    </location>
</feature>
<organism evidence="13 14">
    <name type="scientific">Salipiger abyssi</name>
    <dbReference type="NCBI Taxonomy" id="1250539"/>
    <lineage>
        <taxon>Bacteria</taxon>
        <taxon>Pseudomonadati</taxon>
        <taxon>Pseudomonadota</taxon>
        <taxon>Alphaproteobacteria</taxon>
        <taxon>Rhodobacterales</taxon>
        <taxon>Roseobacteraceae</taxon>
        <taxon>Salipiger</taxon>
    </lineage>
</organism>
<accession>A0A1P8UQN1</accession>
<dbReference type="KEGG" id="paby:Ga0080574_TMP1371"/>
<evidence type="ECO:0000256" key="11">
    <source>
        <dbReference type="SAM" id="SignalP"/>
    </source>
</evidence>
<evidence type="ECO:0000256" key="1">
    <source>
        <dbReference type="ARBA" id="ARBA00004383"/>
    </source>
</evidence>
<dbReference type="GO" id="GO:0055085">
    <property type="term" value="P:transmembrane transport"/>
    <property type="evidence" value="ECO:0007669"/>
    <property type="project" value="InterPro"/>
</dbReference>
<evidence type="ECO:0000259" key="12">
    <source>
        <dbReference type="PROSITE" id="PS52015"/>
    </source>
</evidence>
<feature type="chain" id="PRO_5012569012" evidence="11">
    <location>
        <begin position="25"/>
        <end position="332"/>
    </location>
</feature>
<feature type="compositionally biased region" description="Polar residues" evidence="10">
    <location>
        <begin position="232"/>
        <end position="249"/>
    </location>
</feature>